<keyword evidence="3" id="KW-0964">Secreted</keyword>
<sequence>MDYAGQVAILTGAAGGIGQGVARKLVDHGAHVVLVDRDEDKTRALQADLGDQTHCVVVDLTEESAVDSVVDTTMRRYGRVDMLVNNAGTSAHSPMVDVPRHVLDQEIAVHITAPFRLIQRVAIPMTENGYGRIVNISSVAGLMGPLDLSPYGVAKTGLIGVNRAAATELAQHGITVNALALGPIATDLLRSTWPAEQLAARAEHLPIRRLGEVEDVAHAVHFLCHPDSGFITGTVLPIDGGSVAAGAYMVEQFRRWNADT</sequence>
<name>A0ABU7MJM5_9ACTN</name>
<gene>
    <name evidence="7" type="ORF">VZC37_21805</name>
</gene>
<dbReference type="Gene3D" id="3.40.50.720">
    <property type="entry name" value="NAD(P)-binding Rossmann-like Domain"/>
    <property type="match status" value="1"/>
</dbReference>
<evidence type="ECO:0000313" key="8">
    <source>
        <dbReference type="Proteomes" id="UP001347146"/>
    </source>
</evidence>
<dbReference type="InterPro" id="IPR002347">
    <property type="entry name" value="SDR_fam"/>
</dbReference>
<dbReference type="SUPFAM" id="SSF51735">
    <property type="entry name" value="NAD(P)-binding Rossmann-fold domains"/>
    <property type="match status" value="1"/>
</dbReference>
<dbReference type="PANTHER" id="PTHR42879:SF2">
    <property type="entry name" value="3-OXOACYL-[ACYL-CARRIER-PROTEIN] REDUCTASE FABG"/>
    <property type="match status" value="1"/>
</dbReference>
<comment type="catalytic activity">
    <reaction evidence="5">
        <text>a (3R)-hydroxyacyl-[ACP] + NADP(+) = a 3-oxoacyl-[ACP] + NADPH + H(+)</text>
        <dbReference type="Rhea" id="RHEA:17397"/>
        <dbReference type="Rhea" id="RHEA-COMP:9916"/>
        <dbReference type="Rhea" id="RHEA-COMP:9945"/>
        <dbReference type="ChEBI" id="CHEBI:15378"/>
        <dbReference type="ChEBI" id="CHEBI:57783"/>
        <dbReference type="ChEBI" id="CHEBI:58349"/>
        <dbReference type="ChEBI" id="CHEBI:78776"/>
        <dbReference type="ChEBI" id="CHEBI:78827"/>
        <dbReference type="EC" id="1.1.1.100"/>
    </reaction>
    <physiologicalReaction direction="right-to-left" evidence="5">
        <dbReference type="Rhea" id="RHEA:17399"/>
    </physiologicalReaction>
</comment>
<keyword evidence="3" id="KW-0134">Cell wall</keyword>
<evidence type="ECO:0000256" key="1">
    <source>
        <dbReference type="ARBA" id="ARBA00004191"/>
    </source>
</evidence>
<evidence type="ECO:0000256" key="4">
    <source>
        <dbReference type="ARBA" id="ARBA00040781"/>
    </source>
</evidence>
<dbReference type="PRINTS" id="PR00080">
    <property type="entry name" value="SDRFAMILY"/>
</dbReference>
<dbReference type="InterPro" id="IPR036291">
    <property type="entry name" value="NAD(P)-bd_dom_sf"/>
</dbReference>
<protein>
    <recommendedName>
        <fullName evidence="4">3-oxoacyl-[acyl-carrier-protein] reductase MabA</fullName>
    </recommendedName>
</protein>
<comment type="subcellular location">
    <subcellularLocation>
        <location evidence="1">Secreted</location>
        <location evidence="1">Cell wall</location>
    </subcellularLocation>
</comment>
<dbReference type="SMART" id="SM00822">
    <property type="entry name" value="PKS_KR"/>
    <property type="match status" value="1"/>
</dbReference>
<dbReference type="PROSITE" id="PS00061">
    <property type="entry name" value="ADH_SHORT"/>
    <property type="match status" value="1"/>
</dbReference>
<evidence type="ECO:0000256" key="2">
    <source>
        <dbReference type="ARBA" id="ARBA00006484"/>
    </source>
</evidence>
<dbReference type="Proteomes" id="UP001347146">
    <property type="component" value="Unassembled WGS sequence"/>
</dbReference>
<dbReference type="PANTHER" id="PTHR42879">
    <property type="entry name" value="3-OXOACYL-(ACYL-CARRIER-PROTEIN) REDUCTASE"/>
    <property type="match status" value="1"/>
</dbReference>
<dbReference type="InterPro" id="IPR020904">
    <property type="entry name" value="Sc_DH/Rdtase_CS"/>
</dbReference>
<dbReference type="EMBL" id="JAZDUF010000008">
    <property type="protein sequence ID" value="MEE3852988.1"/>
    <property type="molecule type" value="Genomic_DNA"/>
</dbReference>
<dbReference type="CDD" id="cd05233">
    <property type="entry name" value="SDR_c"/>
    <property type="match status" value="1"/>
</dbReference>
<evidence type="ECO:0000313" key="7">
    <source>
        <dbReference type="EMBL" id="MEE3852988.1"/>
    </source>
</evidence>
<dbReference type="PRINTS" id="PR00081">
    <property type="entry name" value="GDHRDH"/>
</dbReference>
<dbReference type="InterPro" id="IPR057326">
    <property type="entry name" value="KR_dom"/>
</dbReference>
<reference evidence="7 8" key="1">
    <citation type="submission" date="2024-01" db="EMBL/GenBank/DDBJ databases">
        <title>Draft genome sequence of Gordonia sp. LSe1-13.</title>
        <authorList>
            <person name="Suphannarot A."/>
            <person name="Mingma R."/>
        </authorList>
    </citation>
    <scope>NUCLEOTIDE SEQUENCE [LARGE SCALE GENOMIC DNA]</scope>
    <source>
        <strain evidence="7 8">LSe1-13</strain>
    </source>
</reference>
<evidence type="ECO:0000256" key="5">
    <source>
        <dbReference type="ARBA" id="ARBA00047400"/>
    </source>
</evidence>
<evidence type="ECO:0000259" key="6">
    <source>
        <dbReference type="SMART" id="SM00822"/>
    </source>
</evidence>
<organism evidence="7 8">
    <name type="scientific">Gordonia sesuvii</name>
    <dbReference type="NCBI Taxonomy" id="3116777"/>
    <lineage>
        <taxon>Bacteria</taxon>
        <taxon>Bacillati</taxon>
        <taxon>Actinomycetota</taxon>
        <taxon>Actinomycetes</taxon>
        <taxon>Mycobacteriales</taxon>
        <taxon>Gordoniaceae</taxon>
        <taxon>Gordonia</taxon>
    </lineage>
</organism>
<dbReference type="Pfam" id="PF13561">
    <property type="entry name" value="adh_short_C2"/>
    <property type="match status" value="1"/>
</dbReference>
<comment type="similarity">
    <text evidence="2">Belongs to the short-chain dehydrogenases/reductases (SDR) family.</text>
</comment>
<evidence type="ECO:0000256" key="3">
    <source>
        <dbReference type="ARBA" id="ARBA00022512"/>
    </source>
</evidence>
<accession>A0ABU7MJM5</accession>
<proteinExistence type="inferred from homology"/>
<dbReference type="InterPro" id="IPR050259">
    <property type="entry name" value="SDR"/>
</dbReference>
<feature type="domain" description="Ketoreductase" evidence="6">
    <location>
        <begin position="6"/>
        <end position="187"/>
    </location>
</feature>
<keyword evidence="8" id="KW-1185">Reference proteome</keyword>
<dbReference type="RefSeq" id="WP_330435711.1">
    <property type="nucleotide sequence ID" value="NZ_JAZDUF010000008.1"/>
</dbReference>
<comment type="caution">
    <text evidence="7">The sequence shown here is derived from an EMBL/GenBank/DDBJ whole genome shotgun (WGS) entry which is preliminary data.</text>
</comment>